<accession>N0ACZ8</accession>
<reference evidence="2" key="2">
    <citation type="journal article" date="2014" name="FEMS Microbiol. Lett.">
        <title>Mobile elements and mitochondrial genome expansion in the soil fungus and potato pathogen Rhizoctonia solani AG-3.</title>
        <authorList>
            <person name="Losada L."/>
            <person name="Pakala S.B."/>
            <person name="Fedorova N.D."/>
            <person name="Joardar V."/>
            <person name="Shabalina S.A."/>
            <person name="Hostetler J."/>
            <person name="Pakala S.M."/>
            <person name="Zafar N."/>
            <person name="Thomas E."/>
            <person name="Rodriguez-Carres M."/>
            <person name="Dean R."/>
            <person name="Vilgalys R."/>
            <person name="Nierman W.C."/>
            <person name="Cubeta M.A."/>
        </authorList>
    </citation>
    <scope>NUCLEOTIDE SEQUENCE</scope>
    <source>
        <strain evidence="2">AG3 Rhs1AP</strain>
    </source>
</reference>
<dbReference type="GeneID" id="16029616"/>
<feature type="region of interest" description="Disordered" evidence="1">
    <location>
        <begin position="45"/>
        <end position="66"/>
    </location>
</feature>
<geneLocation type="mitochondrion" evidence="2"/>
<sequence>MTGGCGKSGRPMAAWARPSEVALPRPSVMSPAKAGVMTLWPRAYAGGDQTKNKNLPPALAQSTLWA</sequence>
<gene>
    <name evidence="2" type="ORF">RSOL_m01450</name>
</gene>
<evidence type="ECO:0000313" key="2">
    <source>
        <dbReference type="EMBL" id="AGK45455.1"/>
    </source>
</evidence>
<dbReference type="RefSeq" id="YP_008082077.1">
    <property type="nucleotide sequence ID" value="NC_021436.1"/>
</dbReference>
<keyword evidence="2" id="KW-0496">Mitochondrion</keyword>
<protein>
    <submittedName>
        <fullName evidence="2">Uncharacterized protein</fullName>
    </submittedName>
</protein>
<dbReference type="EMBL" id="KC352446">
    <property type="protein sequence ID" value="AGK45455.1"/>
    <property type="molecule type" value="Genomic_DNA"/>
</dbReference>
<name>N0ACZ8_9AGAM</name>
<proteinExistence type="predicted"/>
<reference evidence="2" key="1">
    <citation type="submission" date="2012-12" db="EMBL/GenBank/DDBJ databases">
        <authorList>
            <person name="Pakala S."/>
            <person name="Fedorova N."/>
            <person name="Joardar V."/>
            <person name="Shabalina S."/>
            <person name="Hostetler J."/>
            <person name="Pakala S."/>
            <person name="Zafar N."/>
            <person name="Nierman W."/>
            <person name="Cubeta M."/>
        </authorList>
    </citation>
    <scope>NUCLEOTIDE SEQUENCE</scope>
    <source>
        <strain evidence="2">AG3 Rhs1AP</strain>
    </source>
</reference>
<evidence type="ECO:0000256" key="1">
    <source>
        <dbReference type="SAM" id="MobiDB-lite"/>
    </source>
</evidence>
<organism evidence="2">
    <name type="scientific">Rhizoctonia solani</name>
    <dbReference type="NCBI Taxonomy" id="456999"/>
    <lineage>
        <taxon>Eukaryota</taxon>
        <taxon>Fungi</taxon>
        <taxon>Dikarya</taxon>
        <taxon>Basidiomycota</taxon>
        <taxon>Agaricomycotina</taxon>
        <taxon>Agaricomycetes</taxon>
        <taxon>Cantharellales</taxon>
        <taxon>Ceratobasidiaceae</taxon>
        <taxon>Rhizoctonia</taxon>
    </lineage>
</organism>
<dbReference type="AlphaFoldDB" id="N0ACZ8"/>